<evidence type="ECO:0000313" key="2">
    <source>
        <dbReference type="Proteomes" id="UP000626244"/>
    </source>
</evidence>
<protein>
    <recommendedName>
        <fullName evidence="3">DUF2777 domain-containing protein</fullName>
    </recommendedName>
</protein>
<dbReference type="EMBL" id="BMHB01000001">
    <property type="protein sequence ID" value="GGI15028.1"/>
    <property type="molecule type" value="Genomic_DNA"/>
</dbReference>
<keyword evidence="2" id="KW-1185">Reference proteome</keyword>
<accession>A0A8J3AIK2</accession>
<dbReference type="InterPro" id="IPR024488">
    <property type="entry name" value="DUF2777"/>
</dbReference>
<proteinExistence type="predicted"/>
<dbReference type="Pfam" id="PF10949">
    <property type="entry name" value="DUF2777"/>
    <property type="match status" value="1"/>
</dbReference>
<dbReference type="Proteomes" id="UP000626244">
    <property type="component" value="Unassembled WGS sequence"/>
</dbReference>
<dbReference type="RefSeq" id="WP_087999953.1">
    <property type="nucleotide sequence ID" value="NZ_BMHB01000001.1"/>
</dbReference>
<comment type="caution">
    <text evidence="1">The sequence shown here is derived from an EMBL/GenBank/DDBJ whole genome shotgun (WGS) entry which is preliminary data.</text>
</comment>
<sequence>MHYKHRSQLFKEQPRAFTIGSIEEINDEWVFFDDETDEAFILDELIEKDFEVSINEEWTPASFQDGAYLIFHSKKKKLQNGDVLRIQRKLLYSFDSLLKNLSDESFFSLAYLLNTHGFSLYDCLYCHNFLSFQPENTPTEGVNFIVFDNEELVCSVYHQFKISPEEQNHRFELTKATGNRYLLTQLS</sequence>
<dbReference type="AlphaFoldDB" id="A0A8J3AIK2"/>
<dbReference type="OrthoDB" id="2923064at2"/>
<gene>
    <name evidence="1" type="ORF">GCM10007380_25910</name>
</gene>
<name>A0A8J3AIK2_9BACI</name>
<evidence type="ECO:0008006" key="3">
    <source>
        <dbReference type="Google" id="ProtNLM"/>
    </source>
</evidence>
<organism evidence="1 2">
    <name type="scientific">Gottfriedia solisilvae</name>
    <dbReference type="NCBI Taxonomy" id="1516104"/>
    <lineage>
        <taxon>Bacteria</taxon>
        <taxon>Bacillati</taxon>
        <taxon>Bacillota</taxon>
        <taxon>Bacilli</taxon>
        <taxon>Bacillales</taxon>
        <taxon>Bacillaceae</taxon>
        <taxon>Gottfriedia</taxon>
    </lineage>
</organism>
<reference evidence="2" key="1">
    <citation type="journal article" date="2019" name="Int. J. Syst. Evol. Microbiol.">
        <title>The Global Catalogue of Microorganisms (GCM) 10K type strain sequencing project: providing services to taxonomists for standard genome sequencing and annotation.</title>
        <authorList>
            <consortium name="The Broad Institute Genomics Platform"/>
            <consortium name="The Broad Institute Genome Sequencing Center for Infectious Disease"/>
            <person name="Wu L."/>
            <person name="Ma J."/>
        </authorList>
    </citation>
    <scope>NUCLEOTIDE SEQUENCE [LARGE SCALE GENOMIC DNA]</scope>
    <source>
        <strain evidence="2">CGMCC 1.14993</strain>
    </source>
</reference>
<evidence type="ECO:0000313" key="1">
    <source>
        <dbReference type="EMBL" id="GGI15028.1"/>
    </source>
</evidence>